<name>M5U8W2_9BACT</name>
<reference evidence="1 2" key="1">
    <citation type="journal article" date="2013" name="Mar. Genomics">
        <title>Expression of sulfatases in Rhodopirellula baltica and the diversity of sulfatases in the genus Rhodopirellula.</title>
        <authorList>
            <person name="Wegner C.E."/>
            <person name="Richter-Heitmann T."/>
            <person name="Klindworth A."/>
            <person name="Klockow C."/>
            <person name="Richter M."/>
            <person name="Achstetter T."/>
            <person name="Glockner F.O."/>
            <person name="Harder J."/>
        </authorList>
    </citation>
    <scope>NUCLEOTIDE SEQUENCE [LARGE SCALE GENOMIC DNA]</scope>
    <source>
        <strain evidence="1 2">SM41</strain>
    </source>
</reference>
<accession>M5U8W2</accession>
<dbReference type="AlphaFoldDB" id="M5U8W2"/>
<organism evidence="1 2">
    <name type="scientific">Rhodopirellula sallentina SM41</name>
    <dbReference type="NCBI Taxonomy" id="1263870"/>
    <lineage>
        <taxon>Bacteria</taxon>
        <taxon>Pseudomonadati</taxon>
        <taxon>Planctomycetota</taxon>
        <taxon>Planctomycetia</taxon>
        <taxon>Pirellulales</taxon>
        <taxon>Pirellulaceae</taxon>
        <taxon>Rhodopirellula</taxon>
    </lineage>
</organism>
<dbReference type="PATRIC" id="fig|1263870.3.peg.760"/>
<sequence length="245" mass="27884">MLQLTAVAHSQGFVITQNQFESWIFSTLRNQANARTVLKDRIKLEIDRLDQVAPLTQTQKVKIRFAGKGDISRFFRDADAAIAEFKKREAAGEINQNAINEIYQLAMPLQQRLSKGLFRDNSLLQKVAKATMDQQQSLELEKRSKRKLNRRLDLVCAAYVGNLGRQVSMTKDQRDEFSKLLRENIDIGLASAAYLSYVVMIKASELPNEEFEKIFDETQLNAIRGSFAQVRGLKANLQQMGVLDE</sequence>
<evidence type="ECO:0000313" key="1">
    <source>
        <dbReference type="EMBL" id="EMI57880.1"/>
    </source>
</evidence>
<dbReference type="Proteomes" id="UP000011885">
    <property type="component" value="Unassembled WGS sequence"/>
</dbReference>
<keyword evidence="2" id="KW-1185">Reference proteome</keyword>
<proteinExistence type="predicted"/>
<dbReference type="EMBL" id="ANOH01000059">
    <property type="protein sequence ID" value="EMI57880.1"/>
    <property type="molecule type" value="Genomic_DNA"/>
</dbReference>
<gene>
    <name evidence="1" type="ORF">RSSM_00694</name>
</gene>
<comment type="caution">
    <text evidence="1">The sequence shown here is derived from an EMBL/GenBank/DDBJ whole genome shotgun (WGS) entry which is preliminary data.</text>
</comment>
<protein>
    <submittedName>
        <fullName evidence="1">Signal peptide protein</fullName>
    </submittedName>
</protein>
<evidence type="ECO:0000313" key="2">
    <source>
        <dbReference type="Proteomes" id="UP000011885"/>
    </source>
</evidence>